<dbReference type="InterPro" id="IPR026058">
    <property type="entry name" value="LIPIN"/>
</dbReference>
<dbReference type="AlphaFoldDB" id="A0A2G5DS28"/>
<dbReference type="STRING" id="218851.A0A2G5DS28"/>
<comment type="similarity">
    <text evidence="2">Belongs to the lipin family.</text>
</comment>
<accession>A0A2G5DS28</accession>
<keyword evidence="4" id="KW-0378">Hydrolase</keyword>
<evidence type="ECO:0000256" key="5">
    <source>
        <dbReference type="SAM" id="MobiDB-lite"/>
    </source>
</evidence>
<dbReference type="EC" id="3.1.3.4" evidence="3"/>
<organism evidence="7 8">
    <name type="scientific">Aquilegia coerulea</name>
    <name type="common">Rocky mountain columbine</name>
    <dbReference type="NCBI Taxonomy" id="218851"/>
    <lineage>
        <taxon>Eukaryota</taxon>
        <taxon>Viridiplantae</taxon>
        <taxon>Streptophyta</taxon>
        <taxon>Embryophyta</taxon>
        <taxon>Tracheophyta</taxon>
        <taxon>Spermatophyta</taxon>
        <taxon>Magnoliopsida</taxon>
        <taxon>Ranunculales</taxon>
        <taxon>Ranunculaceae</taxon>
        <taxon>Thalictroideae</taxon>
        <taxon>Aquilegia</taxon>
    </lineage>
</organism>
<dbReference type="FunCoup" id="A0A2G5DS28">
    <property type="interactions" value="2503"/>
</dbReference>
<dbReference type="EMBL" id="KZ305032">
    <property type="protein sequence ID" value="PIA46332.1"/>
    <property type="molecule type" value="Genomic_DNA"/>
</dbReference>
<evidence type="ECO:0000256" key="1">
    <source>
        <dbReference type="ARBA" id="ARBA00001946"/>
    </source>
</evidence>
<dbReference type="PANTHER" id="PTHR12181">
    <property type="entry name" value="LIPIN"/>
    <property type="match status" value="1"/>
</dbReference>
<reference evidence="7 8" key="1">
    <citation type="submission" date="2017-09" db="EMBL/GenBank/DDBJ databases">
        <title>WGS assembly of Aquilegia coerulea Goldsmith.</title>
        <authorList>
            <person name="Hodges S."/>
            <person name="Kramer E."/>
            <person name="Nordborg M."/>
            <person name="Tomkins J."/>
            <person name="Borevitz J."/>
            <person name="Derieg N."/>
            <person name="Yan J."/>
            <person name="Mihaltcheva S."/>
            <person name="Hayes R.D."/>
            <person name="Rokhsar D."/>
        </authorList>
    </citation>
    <scope>NUCLEOTIDE SEQUENCE [LARGE SCALE GENOMIC DNA]</scope>
    <source>
        <strain evidence="8">cv. Goldsmith</strain>
    </source>
</reference>
<dbReference type="InterPro" id="IPR031703">
    <property type="entry name" value="Lipin_mid"/>
</dbReference>
<dbReference type="SMART" id="SM00775">
    <property type="entry name" value="LNS2"/>
    <property type="match status" value="1"/>
</dbReference>
<proteinExistence type="inferred from homology"/>
<dbReference type="Pfam" id="PF08235">
    <property type="entry name" value="LNS2"/>
    <property type="match status" value="1"/>
</dbReference>
<dbReference type="GO" id="GO:0008195">
    <property type="term" value="F:phosphatidate phosphatase activity"/>
    <property type="evidence" value="ECO:0007669"/>
    <property type="project" value="UniProtKB-EC"/>
</dbReference>
<feature type="region of interest" description="Disordered" evidence="5">
    <location>
        <begin position="575"/>
        <end position="611"/>
    </location>
</feature>
<evidence type="ECO:0000256" key="2">
    <source>
        <dbReference type="ARBA" id="ARBA00005476"/>
    </source>
</evidence>
<dbReference type="InterPro" id="IPR036412">
    <property type="entry name" value="HAD-like_sf"/>
</dbReference>
<dbReference type="Pfam" id="PF16876">
    <property type="entry name" value="Lipin_mid"/>
    <property type="match status" value="1"/>
</dbReference>
<dbReference type="SUPFAM" id="SSF56784">
    <property type="entry name" value="HAD-like"/>
    <property type="match status" value="1"/>
</dbReference>
<dbReference type="InterPro" id="IPR007651">
    <property type="entry name" value="Lipin_N"/>
</dbReference>
<feature type="compositionally biased region" description="Basic and acidic residues" evidence="5">
    <location>
        <begin position="290"/>
        <end position="299"/>
    </location>
</feature>
<evidence type="ECO:0000313" key="7">
    <source>
        <dbReference type="EMBL" id="PIA46331.1"/>
    </source>
</evidence>
<dbReference type="Proteomes" id="UP000230069">
    <property type="component" value="Unassembled WGS sequence"/>
</dbReference>
<feature type="compositionally biased region" description="Low complexity" evidence="5">
    <location>
        <begin position="588"/>
        <end position="602"/>
    </location>
</feature>
<evidence type="ECO:0000313" key="8">
    <source>
        <dbReference type="Proteomes" id="UP000230069"/>
    </source>
</evidence>
<dbReference type="InterPro" id="IPR013209">
    <property type="entry name" value="LNS2"/>
</dbReference>
<feature type="region of interest" description="Disordered" evidence="5">
    <location>
        <begin position="99"/>
        <end position="137"/>
    </location>
</feature>
<protein>
    <recommendedName>
        <fullName evidence="3">phosphatidate phosphatase</fullName>
        <ecNumber evidence="3">3.1.3.4</ecNumber>
    </recommendedName>
</protein>
<dbReference type="PANTHER" id="PTHR12181:SF12">
    <property type="entry name" value="PHOSPHATIDATE PHOSPHATASE"/>
    <property type="match status" value="1"/>
</dbReference>
<feature type="region of interest" description="Disordered" evidence="5">
    <location>
        <begin position="282"/>
        <end position="303"/>
    </location>
</feature>
<comment type="cofactor">
    <cofactor evidence="1">
        <name>Mg(2+)</name>
        <dbReference type="ChEBI" id="CHEBI:18420"/>
    </cofactor>
</comment>
<feature type="compositionally biased region" description="Polar residues" evidence="5">
    <location>
        <begin position="99"/>
        <end position="118"/>
    </location>
</feature>
<sequence>MYAVGRLSSYISQGVYTVSAPFHPFGGAVDIIVVEQPDGSFKSSPWYIKFGKFQGVLKTREKIVNIGVNGVEADFHMYLDHKGEAYFLREVDAEEIDSTIFSPPSSGDETDDPSSSNGKAKESKNYDFNVQQPDLDSPIEFDNGKIMVRTNSRRSRIFGLFGRKSVKENNKQGEGLGGADDIERISSMDRAEIAADLLDLKWSTNLSTHVPRKNMSRLPSRNSPADVPDKDSEVNDQGLSTPLVQGSMENEFVDSFVQEANDPHNGEMDKGDSIGEALWSNRENSPARSLRLEEQDKDTSTSATSVLDEKFEVISKISTRTSKINLGNAIVENIEESEFVIGDPFLQNSPMDKHEGVSDTKYNVEGALDERLCVSTADVPNEENENLFVPCEASENSRVGGLESLNLSQGECNEAQVHPGVQCKPKVNSQLECAELMNTGTLNNSISTSEECSDKFRKTNPIIHYDGSSVREETSNGVIESHSSFDVHLITSKSGDGEVLELIHQETITERLCSPLDYADDSRRSGTEYLPTNISHSSNLALESSGEDQFIFSDNDDFVESEVRREGVLIPDSLDIENNTMDESEDLNGSSNLVHGSHSSSVNTQPCSPNIFEPLLEESTTATSSPMSIPRSRKAADGEVEWTIESLPNFRSYIDDLEMSDVRHPLSHSLDSHSENLRQELLRKEVPTSLRIDLDSENQLAKDALTMKDTQVWEEFINMLTNSTVEISLCKHLLYEGMGSDAASKAFDTEKLDLEKCASLGPQFMKNDNLIVRIGGRYFPWDAAASYILEMISLGRDQILEPGGMIAVDLVNKTIGGEPSGTDVAPGGSWTLWPFSRRSRTISPVQPAPDGTSDADGVNALESLSDATPNKSPEVLTVAKKKVKSIVPTTEQLATLNLKEGRNVITFTFSTAMLGKQQVDARIYLWKWNTRIVISDVDGTITRSDVLGQFMPLVGKDWSHIGVAHLFSAIKENGYQLLFLSARAISQAHLTRQFLYNLKQDGKALPDGPVVISPDGLFPSLFREVIRRAPHEFKIACLQDIRALFPPDRSPFYAGFGNRITDEISYLKLGIPKGKIFIINAKGEVAVNRRFDRKSYTSLHALVDGMFPATSSAEQEDFNSWNYWKVPLPEI</sequence>
<gene>
    <name evidence="7" type="ORF">AQUCO_01500094v1</name>
</gene>
<dbReference type="OrthoDB" id="4567at2759"/>
<dbReference type="EMBL" id="KZ305032">
    <property type="protein sequence ID" value="PIA46331.1"/>
    <property type="molecule type" value="Genomic_DNA"/>
</dbReference>
<name>A0A2G5DS28_AQUCA</name>
<evidence type="ECO:0000256" key="4">
    <source>
        <dbReference type="ARBA" id="ARBA00022801"/>
    </source>
</evidence>
<evidence type="ECO:0000259" key="6">
    <source>
        <dbReference type="SMART" id="SM00775"/>
    </source>
</evidence>
<keyword evidence="8" id="KW-1185">Reference proteome</keyword>
<dbReference type="Pfam" id="PF04571">
    <property type="entry name" value="Lipin_N"/>
    <property type="match status" value="1"/>
</dbReference>
<evidence type="ECO:0000256" key="3">
    <source>
        <dbReference type="ARBA" id="ARBA00012638"/>
    </source>
</evidence>
<feature type="domain" description="LNS2/PITP" evidence="6">
    <location>
        <begin position="932"/>
        <end position="1088"/>
    </location>
</feature>
<feature type="region of interest" description="Disordered" evidence="5">
    <location>
        <begin position="211"/>
        <end position="237"/>
    </location>
</feature>
<dbReference type="InterPro" id="IPR031315">
    <property type="entry name" value="LNS2/PITP"/>
</dbReference>